<protein>
    <submittedName>
        <fullName evidence="2">Uncharacterized protein</fullName>
    </submittedName>
</protein>
<sequence length="139" mass="16721">MQGIQKMGYREIIYSCQIGFTYFSALYGHILKRMLKSDFSAVMLNCNSWIDFWRIVWLNTDEKLPEPFQFDYTEHLEEELYPVAAIKRGFCRLILLNFTWLCAFILKLCQWKFCIIFAKEMVFKIVKFVILYSVPVHKF</sequence>
<name>C0PRZ0_PICSI</name>
<feature type="transmembrane region" description="Helical" evidence="1">
    <location>
        <begin position="12"/>
        <end position="30"/>
    </location>
</feature>
<reference evidence="2" key="1">
    <citation type="submission" date="2009-02" db="EMBL/GenBank/DDBJ databases">
        <title>Full length sequence-verified cDNA sequences from Sitka spruce (Picea sitchensis).</title>
        <authorList>
            <person name="Reid K.E."/>
            <person name="Liao N."/>
            <person name="Ralph S."/>
            <person name="Kolosova N."/>
            <person name="Oddy C."/>
            <person name="Moore R."/>
            <person name="Mayo M."/>
            <person name="Wagner S."/>
            <person name="King J."/>
            <person name="Yanchuk A."/>
            <person name="Holt R."/>
            <person name="Jones S."/>
            <person name="Marra M."/>
            <person name="Ritland C.E."/>
            <person name="Ritland K."/>
            <person name="Bohlmann J."/>
        </authorList>
    </citation>
    <scope>NUCLEOTIDE SEQUENCE</scope>
    <source>
        <tissue evidence="2">Green portion of the leader tissue</tissue>
    </source>
</reference>
<dbReference type="EMBL" id="BT071104">
    <property type="protein sequence ID" value="ACN40580.1"/>
    <property type="molecule type" value="mRNA"/>
</dbReference>
<evidence type="ECO:0000256" key="1">
    <source>
        <dbReference type="SAM" id="Phobius"/>
    </source>
</evidence>
<dbReference type="AlphaFoldDB" id="C0PRZ0"/>
<keyword evidence="1" id="KW-1133">Transmembrane helix</keyword>
<evidence type="ECO:0000313" key="2">
    <source>
        <dbReference type="EMBL" id="ACN40580.1"/>
    </source>
</evidence>
<keyword evidence="1" id="KW-0472">Membrane</keyword>
<accession>C0PRZ0</accession>
<keyword evidence="1" id="KW-0812">Transmembrane</keyword>
<organism evidence="2">
    <name type="scientific">Picea sitchensis</name>
    <name type="common">Sitka spruce</name>
    <name type="synonym">Pinus sitchensis</name>
    <dbReference type="NCBI Taxonomy" id="3332"/>
    <lineage>
        <taxon>Eukaryota</taxon>
        <taxon>Viridiplantae</taxon>
        <taxon>Streptophyta</taxon>
        <taxon>Embryophyta</taxon>
        <taxon>Tracheophyta</taxon>
        <taxon>Spermatophyta</taxon>
        <taxon>Pinopsida</taxon>
        <taxon>Pinidae</taxon>
        <taxon>Conifers I</taxon>
        <taxon>Pinales</taxon>
        <taxon>Pinaceae</taxon>
        <taxon>Picea</taxon>
    </lineage>
</organism>
<proteinExistence type="evidence at transcript level"/>